<sequence>MLINPFTVNEKEDMERLIKWAVTGKFTDYLDRLNEVLQGD</sequence>
<dbReference type="Gene3D" id="3.20.20.190">
    <property type="entry name" value="Phosphatidylinositol (PI) phosphodiesterase"/>
    <property type="match status" value="1"/>
</dbReference>
<evidence type="ECO:0000259" key="1">
    <source>
        <dbReference type="PROSITE" id="PS51704"/>
    </source>
</evidence>
<name>A0A9X1CDF2_9BACI</name>
<evidence type="ECO:0000313" key="2">
    <source>
        <dbReference type="EMBL" id="MBP2076150.1"/>
    </source>
</evidence>
<keyword evidence="3" id="KW-1185">Reference proteome</keyword>
<dbReference type="GO" id="GO:0008081">
    <property type="term" value="F:phosphoric diester hydrolase activity"/>
    <property type="evidence" value="ECO:0007669"/>
    <property type="project" value="InterPro"/>
</dbReference>
<dbReference type="SUPFAM" id="SSF51695">
    <property type="entry name" value="PLC-like phosphodiesterases"/>
    <property type="match status" value="1"/>
</dbReference>
<dbReference type="Proteomes" id="UP001138793">
    <property type="component" value="Unassembled WGS sequence"/>
</dbReference>
<accession>A0A9X1CDF2</accession>
<dbReference type="EMBL" id="JAGGMB010000001">
    <property type="protein sequence ID" value="MBP2076150.1"/>
    <property type="molecule type" value="Genomic_DNA"/>
</dbReference>
<proteinExistence type="predicted"/>
<dbReference type="PROSITE" id="PS51704">
    <property type="entry name" value="GP_PDE"/>
    <property type="match status" value="1"/>
</dbReference>
<feature type="domain" description="GP-PDE" evidence="1">
    <location>
        <begin position="1"/>
        <end position="37"/>
    </location>
</feature>
<dbReference type="GO" id="GO:0006629">
    <property type="term" value="P:lipid metabolic process"/>
    <property type="evidence" value="ECO:0007669"/>
    <property type="project" value="InterPro"/>
</dbReference>
<evidence type="ECO:0000313" key="3">
    <source>
        <dbReference type="Proteomes" id="UP001138793"/>
    </source>
</evidence>
<dbReference type="AlphaFoldDB" id="A0A9X1CDF2"/>
<dbReference type="InterPro" id="IPR030395">
    <property type="entry name" value="GP_PDE_dom"/>
</dbReference>
<reference evidence="2" key="1">
    <citation type="submission" date="2021-03" db="EMBL/GenBank/DDBJ databases">
        <title>Genomic Encyclopedia of Type Strains, Phase IV (KMG-IV): sequencing the most valuable type-strain genomes for metagenomic binning, comparative biology and taxonomic classification.</title>
        <authorList>
            <person name="Goeker M."/>
        </authorList>
    </citation>
    <scope>NUCLEOTIDE SEQUENCE</scope>
    <source>
        <strain evidence="2">DSM 107338</strain>
    </source>
</reference>
<gene>
    <name evidence="2" type="ORF">J2Z64_000361</name>
</gene>
<dbReference type="RefSeq" id="WP_275955842.1">
    <property type="nucleotide sequence ID" value="NZ_JAGGMB010000001.1"/>
</dbReference>
<comment type="caution">
    <text evidence="2">The sequence shown here is derived from an EMBL/GenBank/DDBJ whole genome shotgun (WGS) entry which is preliminary data.</text>
</comment>
<protein>
    <submittedName>
        <fullName evidence="2">Glycerophosphoryl diester phosphodiesterase</fullName>
    </submittedName>
</protein>
<dbReference type="InterPro" id="IPR017946">
    <property type="entry name" value="PLC-like_Pdiesterase_TIM-brl"/>
</dbReference>
<organism evidence="2 3">
    <name type="scientific">Oceanobacillus polygoni</name>
    <dbReference type="NCBI Taxonomy" id="1235259"/>
    <lineage>
        <taxon>Bacteria</taxon>
        <taxon>Bacillati</taxon>
        <taxon>Bacillota</taxon>
        <taxon>Bacilli</taxon>
        <taxon>Bacillales</taxon>
        <taxon>Bacillaceae</taxon>
        <taxon>Oceanobacillus</taxon>
    </lineage>
</organism>